<evidence type="ECO:0000313" key="1">
    <source>
        <dbReference type="EMBL" id="PSH60246.1"/>
    </source>
</evidence>
<evidence type="ECO:0000313" key="2">
    <source>
        <dbReference type="Proteomes" id="UP000241158"/>
    </source>
</evidence>
<keyword evidence="2" id="KW-1185">Reference proteome</keyword>
<comment type="caution">
    <text evidence="1">The sequence shown here is derived from an EMBL/GenBank/DDBJ whole genome shotgun (WGS) entry which is preliminary data.</text>
</comment>
<dbReference type="Proteomes" id="UP000241158">
    <property type="component" value="Unassembled WGS sequence"/>
</dbReference>
<dbReference type="InterPro" id="IPR021074">
    <property type="entry name" value="Formate_DH_dsu"/>
</dbReference>
<dbReference type="AlphaFoldDB" id="A0A2P7B1A5"/>
<dbReference type="EMBL" id="PGGN01000001">
    <property type="protein sequence ID" value="PSH60246.1"/>
    <property type="molecule type" value="Genomic_DNA"/>
</dbReference>
<protein>
    <submittedName>
        <fullName evidence="1">Formate dehydrogenase</fullName>
    </submittedName>
</protein>
<proteinExistence type="predicted"/>
<dbReference type="Pfam" id="PF11390">
    <property type="entry name" value="FdsD"/>
    <property type="match status" value="1"/>
</dbReference>
<reference evidence="2" key="1">
    <citation type="submission" date="2017-11" db="EMBL/GenBank/DDBJ databases">
        <authorList>
            <person name="Kuznetsova I."/>
            <person name="Sazanova A."/>
            <person name="Chirak E."/>
            <person name="Safronova V."/>
            <person name="Willems A."/>
        </authorList>
    </citation>
    <scope>NUCLEOTIDE SEQUENCE [LARGE SCALE GENOMIC DNA]</scope>
    <source>
        <strain evidence="2">PEPV15</strain>
    </source>
</reference>
<organism evidence="1 2">
    <name type="scientific">Phyllobacterium endophyticum</name>
    <dbReference type="NCBI Taxonomy" id="1149773"/>
    <lineage>
        <taxon>Bacteria</taxon>
        <taxon>Pseudomonadati</taxon>
        <taxon>Pseudomonadota</taxon>
        <taxon>Alphaproteobacteria</taxon>
        <taxon>Hyphomicrobiales</taxon>
        <taxon>Phyllobacteriaceae</taxon>
        <taxon>Phyllobacterium</taxon>
    </lineage>
</organism>
<dbReference type="OrthoDB" id="7409377at2"/>
<accession>A0A2P7B1A5</accession>
<sequence>MDSESHKSTATKLVYMANQIATFFHTQPKDEAVAGVADHINHFWEPRMREQFFAILEQGGDGFDPLVIEAAKHIRKPGLVSGAS</sequence>
<gene>
    <name evidence="1" type="ORF">CU100_05985</name>
</gene>
<name>A0A2P7B1A5_9HYPH</name>